<evidence type="ECO:0000259" key="2">
    <source>
        <dbReference type="PROSITE" id="PS50830"/>
    </source>
</evidence>
<dbReference type="PANTHER" id="PTHR12302:SF26">
    <property type="entry name" value="BLR1266 PROTEIN"/>
    <property type="match status" value="1"/>
</dbReference>
<protein>
    <submittedName>
        <fullName evidence="3">Thermonuclease family protein</fullName>
    </submittedName>
</protein>
<dbReference type="InterPro" id="IPR035437">
    <property type="entry name" value="SNase_OB-fold_sf"/>
</dbReference>
<dbReference type="Gene3D" id="2.40.50.90">
    <property type="match status" value="1"/>
</dbReference>
<proteinExistence type="predicted"/>
<sequence length="185" mass="19598">MRQRRIFKPARSESRLGRAVLVGIAALVGAVLVGIGLPSDLLGSAPRNAEWNSPASEIRILDGDTLRLGERTLRLHGIAAPERGQSCTDAGGRLYDCGTAATAELARLVQERAVDCRVQGRDRFGRALGLCQAGGAELNASMVANGWALADAATLPALVPLEAQARAAQRGLWSGGFEPPAHWRR</sequence>
<dbReference type="RefSeq" id="WP_301588473.1">
    <property type="nucleotide sequence ID" value="NZ_JAPFQI010000001.1"/>
</dbReference>
<dbReference type="InterPro" id="IPR016071">
    <property type="entry name" value="Staphylococal_nuclease_OB-fold"/>
</dbReference>
<keyword evidence="4" id="KW-1185">Reference proteome</keyword>
<keyword evidence="1" id="KW-0812">Transmembrane</keyword>
<gene>
    <name evidence="3" type="ORF">OF850_03910</name>
</gene>
<dbReference type="PANTHER" id="PTHR12302">
    <property type="entry name" value="EBNA2 BINDING PROTEIN P100"/>
    <property type="match status" value="1"/>
</dbReference>
<keyword evidence="1" id="KW-0472">Membrane</keyword>
<dbReference type="SMART" id="SM00318">
    <property type="entry name" value="SNc"/>
    <property type="match status" value="1"/>
</dbReference>
<reference evidence="3 4" key="1">
    <citation type="submission" date="2022-10" db="EMBL/GenBank/DDBJ databases">
        <title>Roseococcus glaciei nov., sp. nov., isolated from glacier.</title>
        <authorList>
            <person name="Liu Q."/>
            <person name="Xin Y.-H."/>
        </authorList>
    </citation>
    <scope>NUCLEOTIDE SEQUENCE [LARGE SCALE GENOMIC DNA]</scope>
    <source>
        <strain evidence="3 4">MDT2-1-1</strain>
    </source>
</reference>
<dbReference type="Pfam" id="PF00565">
    <property type="entry name" value="SNase"/>
    <property type="match status" value="1"/>
</dbReference>
<evidence type="ECO:0000256" key="1">
    <source>
        <dbReference type="SAM" id="Phobius"/>
    </source>
</evidence>
<dbReference type="Proteomes" id="UP001526430">
    <property type="component" value="Unassembled WGS sequence"/>
</dbReference>
<evidence type="ECO:0000313" key="3">
    <source>
        <dbReference type="EMBL" id="MCW8084762.1"/>
    </source>
</evidence>
<keyword evidence="1" id="KW-1133">Transmembrane helix</keyword>
<comment type="caution">
    <text evidence="3">The sequence shown here is derived from an EMBL/GenBank/DDBJ whole genome shotgun (WGS) entry which is preliminary data.</text>
</comment>
<dbReference type="SUPFAM" id="SSF50199">
    <property type="entry name" value="Staphylococcal nuclease"/>
    <property type="match status" value="1"/>
</dbReference>
<accession>A0ABT3NRH8</accession>
<feature type="transmembrane region" description="Helical" evidence="1">
    <location>
        <begin position="20"/>
        <end position="37"/>
    </location>
</feature>
<evidence type="ECO:0000313" key="4">
    <source>
        <dbReference type="Proteomes" id="UP001526430"/>
    </source>
</evidence>
<feature type="domain" description="TNase-like" evidence="2">
    <location>
        <begin position="59"/>
        <end position="175"/>
    </location>
</feature>
<dbReference type="PROSITE" id="PS50830">
    <property type="entry name" value="TNASE_3"/>
    <property type="match status" value="1"/>
</dbReference>
<dbReference type="EMBL" id="JAPFQI010000001">
    <property type="protein sequence ID" value="MCW8084762.1"/>
    <property type="molecule type" value="Genomic_DNA"/>
</dbReference>
<organism evidence="3 4">
    <name type="scientific">Sabulicella glaciei</name>
    <dbReference type="NCBI Taxonomy" id="2984948"/>
    <lineage>
        <taxon>Bacteria</taxon>
        <taxon>Pseudomonadati</taxon>
        <taxon>Pseudomonadota</taxon>
        <taxon>Alphaproteobacteria</taxon>
        <taxon>Acetobacterales</taxon>
        <taxon>Acetobacteraceae</taxon>
        <taxon>Sabulicella</taxon>
    </lineage>
</organism>
<name>A0ABT3NRH8_9PROT</name>